<evidence type="ECO:0000256" key="5">
    <source>
        <dbReference type="ARBA" id="ARBA00010617"/>
    </source>
</evidence>
<accession>A0A182IZA7</accession>
<dbReference type="VEuPathDB" id="VectorBase:AATE008357"/>
<dbReference type="InterPro" id="IPR036396">
    <property type="entry name" value="Cyt_P450_sf"/>
</dbReference>
<dbReference type="GO" id="GO:0005789">
    <property type="term" value="C:endoplasmic reticulum membrane"/>
    <property type="evidence" value="ECO:0007669"/>
    <property type="project" value="UniProtKB-SubCell"/>
</dbReference>
<keyword evidence="11" id="KW-0408">Iron</keyword>
<evidence type="ECO:0000256" key="10">
    <source>
        <dbReference type="ARBA" id="ARBA00023002"/>
    </source>
</evidence>
<dbReference type="PANTHER" id="PTHR24292:SF54">
    <property type="entry name" value="CYP9F3-RELATED"/>
    <property type="match status" value="1"/>
</dbReference>
<protein>
    <submittedName>
        <fullName evidence="14">Uncharacterized protein</fullName>
    </submittedName>
</protein>
<dbReference type="InterPro" id="IPR002402">
    <property type="entry name" value="Cyt_P450_E_grp-II"/>
</dbReference>
<dbReference type="PRINTS" id="PR00464">
    <property type="entry name" value="EP450II"/>
</dbReference>
<evidence type="ECO:0000256" key="3">
    <source>
        <dbReference type="ARBA" id="ARBA00004174"/>
    </source>
</evidence>
<reference evidence="14" key="1">
    <citation type="submission" date="2022-08" db="UniProtKB">
        <authorList>
            <consortium name="EnsemblMetazoa"/>
        </authorList>
    </citation>
    <scope>IDENTIFICATION</scope>
    <source>
        <strain evidence="14">EBRO</strain>
    </source>
</reference>
<evidence type="ECO:0000256" key="6">
    <source>
        <dbReference type="ARBA" id="ARBA00022617"/>
    </source>
</evidence>
<keyword evidence="10" id="KW-0560">Oxidoreductase</keyword>
<dbReference type="EnsemblMetazoa" id="AATE008357-RA">
    <property type="protein sequence ID" value="AATE008357-PA.1"/>
    <property type="gene ID" value="AATE008357"/>
</dbReference>
<keyword evidence="12" id="KW-0503">Monooxygenase</keyword>
<dbReference type="GO" id="GO:0005506">
    <property type="term" value="F:iron ion binding"/>
    <property type="evidence" value="ECO:0007669"/>
    <property type="project" value="InterPro"/>
</dbReference>
<comment type="similarity">
    <text evidence="5">Belongs to the cytochrome P450 family.</text>
</comment>
<dbReference type="PANTHER" id="PTHR24292">
    <property type="entry name" value="CYTOCHROME P450"/>
    <property type="match status" value="1"/>
</dbReference>
<dbReference type="InterPro" id="IPR001128">
    <property type="entry name" value="Cyt_P450"/>
</dbReference>
<evidence type="ECO:0000313" key="14">
    <source>
        <dbReference type="EnsemblMetazoa" id="AATE008357-PA.1"/>
    </source>
</evidence>
<keyword evidence="6" id="KW-0349">Heme</keyword>
<keyword evidence="9" id="KW-0492">Microsome</keyword>
<evidence type="ECO:0000256" key="2">
    <source>
        <dbReference type="ARBA" id="ARBA00003690"/>
    </source>
</evidence>
<evidence type="ECO:0000256" key="11">
    <source>
        <dbReference type="ARBA" id="ARBA00023004"/>
    </source>
</evidence>
<keyword evidence="13" id="KW-0472">Membrane</keyword>
<evidence type="ECO:0000256" key="4">
    <source>
        <dbReference type="ARBA" id="ARBA00004406"/>
    </source>
</evidence>
<comment type="cofactor">
    <cofactor evidence="1">
        <name>heme</name>
        <dbReference type="ChEBI" id="CHEBI:30413"/>
    </cofactor>
</comment>
<name>A0A182IZA7_ANOAO</name>
<keyword evidence="8" id="KW-0256">Endoplasmic reticulum</keyword>
<dbReference type="GO" id="GO:0020037">
    <property type="term" value="F:heme binding"/>
    <property type="evidence" value="ECO:0007669"/>
    <property type="project" value="InterPro"/>
</dbReference>
<evidence type="ECO:0000256" key="12">
    <source>
        <dbReference type="ARBA" id="ARBA00023033"/>
    </source>
</evidence>
<dbReference type="STRING" id="41427.A0A182IZA7"/>
<dbReference type="Pfam" id="PF00067">
    <property type="entry name" value="p450"/>
    <property type="match status" value="1"/>
</dbReference>
<proteinExistence type="inferred from homology"/>
<evidence type="ECO:0000256" key="7">
    <source>
        <dbReference type="ARBA" id="ARBA00022723"/>
    </source>
</evidence>
<organism evidence="14">
    <name type="scientific">Anopheles atroparvus</name>
    <name type="common">European mosquito</name>
    <dbReference type="NCBI Taxonomy" id="41427"/>
    <lineage>
        <taxon>Eukaryota</taxon>
        <taxon>Metazoa</taxon>
        <taxon>Ecdysozoa</taxon>
        <taxon>Arthropoda</taxon>
        <taxon>Hexapoda</taxon>
        <taxon>Insecta</taxon>
        <taxon>Pterygota</taxon>
        <taxon>Neoptera</taxon>
        <taxon>Endopterygota</taxon>
        <taxon>Diptera</taxon>
        <taxon>Nematocera</taxon>
        <taxon>Culicoidea</taxon>
        <taxon>Culicidae</taxon>
        <taxon>Anophelinae</taxon>
        <taxon>Anopheles</taxon>
    </lineage>
</organism>
<dbReference type="GO" id="GO:0016705">
    <property type="term" value="F:oxidoreductase activity, acting on paired donors, with incorporation or reduction of molecular oxygen"/>
    <property type="evidence" value="ECO:0007669"/>
    <property type="project" value="InterPro"/>
</dbReference>
<dbReference type="SUPFAM" id="SSF48264">
    <property type="entry name" value="Cytochrome P450"/>
    <property type="match status" value="1"/>
</dbReference>
<dbReference type="GO" id="GO:0004497">
    <property type="term" value="F:monooxygenase activity"/>
    <property type="evidence" value="ECO:0007669"/>
    <property type="project" value="UniProtKB-KW"/>
</dbReference>
<comment type="subcellular location">
    <subcellularLocation>
        <location evidence="4">Endoplasmic reticulum membrane</location>
        <topology evidence="4">Peripheral membrane protein</topology>
    </subcellularLocation>
    <subcellularLocation>
        <location evidence="3">Microsome membrane</location>
        <topology evidence="3">Peripheral membrane protein</topology>
    </subcellularLocation>
</comment>
<evidence type="ECO:0000256" key="9">
    <source>
        <dbReference type="ARBA" id="ARBA00022848"/>
    </source>
</evidence>
<evidence type="ECO:0000256" key="13">
    <source>
        <dbReference type="ARBA" id="ARBA00023136"/>
    </source>
</evidence>
<keyword evidence="7" id="KW-0479">Metal-binding</keyword>
<dbReference type="AlphaFoldDB" id="A0A182IZA7"/>
<evidence type="ECO:0000256" key="1">
    <source>
        <dbReference type="ARBA" id="ARBA00001971"/>
    </source>
</evidence>
<sequence>MLLLWALIVALFLFYRWSTATYDYFQKRNVPFVKPFPFFGQVLSFFTQKKHVIDVASEGYHMFPNTRISGVFTLRTPGYLVHDPVLYKQMAIKDFDHFTDHVTQLSLEADPILARSLFFTNGARWRHHRPGLSPAFTGSKMRNMFGLLSKSVGEAMQRLRVMSQEKPITMELRDLYSRLGNDVMTSISFGVEVDSLTDRENEFFLKGKRLA</sequence>
<comment type="function">
    <text evidence="2">May be involved in the metabolism of insect hormones and in the breakdown of synthetic insecticides.</text>
</comment>
<dbReference type="InterPro" id="IPR050476">
    <property type="entry name" value="Insect_CytP450_Detox"/>
</dbReference>
<evidence type="ECO:0000256" key="8">
    <source>
        <dbReference type="ARBA" id="ARBA00022824"/>
    </source>
</evidence>
<dbReference type="Gene3D" id="1.10.630.10">
    <property type="entry name" value="Cytochrome P450"/>
    <property type="match status" value="1"/>
</dbReference>
<dbReference type="EMBL" id="AXCP01009230">
    <property type="status" value="NOT_ANNOTATED_CDS"/>
    <property type="molecule type" value="Genomic_DNA"/>
</dbReference>